<evidence type="ECO:0000256" key="1">
    <source>
        <dbReference type="SAM" id="MobiDB-lite"/>
    </source>
</evidence>
<dbReference type="Pfam" id="PF26013">
    <property type="entry name" value="DUF8004"/>
    <property type="match status" value="1"/>
</dbReference>
<proteinExistence type="predicted"/>
<dbReference type="AlphaFoldDB" id="A0A8K0TAQ2"/>
<feature type="compositionally biased region" description="Pro residues" evidence="1">
    <location>
        <begin position="257"/>
        <end position="275"/>
    </location>
</feature>
<feature type="compositionally biased region" description="Pro residues" evidence="1">
    <location>
        <begin position="210"/>
        <end position="220"/>
    </location>
</feature>
<feature type="compositionally biased region" description="Basic and acidic residues" evidence="1">
    <location>
        <begin position="129"/>
        <end position="143"/>
    </location>
</feature>
<feature type="transmembrane region" description="Helical" evidence="2">
    <location>
        <begin position="888"/>
        <end position="917"/>
    </location>
</feature>
<dbReference type="Proteomes" id="UP000813385">
    <property type="component" value="Unassembled WGS sequence"/>
</dbReference>
<feature type="region of interest" description="Disordered" evidence="1">
    <location>
        <begin position="716"/>
        <end position="752"/>
    </location>
</feature>
<feature type="region of interest" description="Disordered" evidence="1">
    <location>
        <begin position="348"/>
        <end position="399"/>
    </location>
</feature>
<dbReference type="InterPro" id="IPR058317">
    <property type="entry name" value="DUF8004"/>
</dbReference>
<reference evidence="4" key="1">
    <citation type="journal article" date="2021" name="Nat. Commun.">
        <title>Genetic determinants of endophytism in the Arabidopsis root mycobiome.</title>
        <authorList>
            <person name="Mesny F."/>
            <person name="Miyauchi S."/>
            <person name="Thiergart T."/>
            <person name="Pickel B."/>
            <person name="Atanasova L."/>
            <person name="Karlsson M."/>
            <person name="Huettel B."/>
            <person name="Barry K.W."/>
            <person name="Haridas S."/>
            <person name="Chen C."/>
            <person name="Bauer D."/>
            <person name="Andreopoulos W."/>
            <person name="Pangilinan J."/>
            <person name="LaButti K."/>
            <person name="Riley R."/>
            <person name="Lipzen A."/>
            <person name="Clum A."/>
            <person name="Drula E."/>
            <person name="Henrissat B."/>
            <person name="Kohler A."/>
            <person name="Grigoriev I.V."/>
            <person name="Martin F.M."/>
            <person name="Hacquard S."/>
        </authorList>
    </citation>
    <scope>NUCLEOTIDE SEQUENCE</scope>
    <source>
        <strain evidence="4">MPI-CAGE-AT-0016</strain>
    </source>
</reference>
<evidence type="ECO:0000259" key="3">
    <source>
        <dbReference type="Pfam" id="PF26013"/>
    </source>
</evidence>
<dbReference type="PANTHER" id="PTHR39601">
    <property type="entry name" value="CHORIOGENIN HMINOR"/>
    <property type="match status" value="1"/>
</dbReference>
<keyword evidence="2" id="KW-0472">Membrane</keyword>
<organism evidence="4 5">
    <name type="scientific">Plectosphaerella cucumerina</name>
    <dbReference type="NCBI Taxonomy" id="40658"/>
    <lineage>
        <taxon>Eukaryota</taxon>
        <taxon>Fungi</taxon>
        <taxon>Dikarya</taxon>
        <taxon>Ascomycota</taxon>
        <taxon>Pezizomycotina</taxon>
        <taxon>Sordariomycetes</taxon>
        <taxon>Hypocreomycetidae</taxon>
        <taxon>Glomerellales</taxon>
        <taxon>Plectosphaerellaceae</taxon>
        <taxon>Plectosphaerella</taxon>
    </lineage>
</organism>
<feature type="region of interest" description="Disordered" evidence="1">
    <location>
        <begin position="1066"/>
        <end position="1098"/>
    </location>
</feature>
<dbReference type="OrthoDB" id="5302380at2759"/>
<gene>
    <name evidence="4" type="ORF">B0T11DRAFT_331888</name>
</gene>
<feature type="compositionally biased region" description="Low complexity" evidence="1">
    <location>
        <begin position="114"/>
        <end position="126"/>
    </location>
</feature>
<dbReference type="EMBL" id="JAGPXD010000005">
    <property type="protein sequence ID" value="KAH7354003.1"/>
    <property type="molecule type" value="Genomic_DNA"/>
</dbReference>
<feature type="domain" description="DUF8004" evidence="3">
    <location>
        <begin position="470"/>
        <end position="560"/>
    </location>
</feature>
<feature type="compositionally biased region" description="Low complexity" evidence="1">
    <location>
        <begin position="1088"/>
        <end position="1098"/>
    </location>
</feature>
<feature type="compositionally biased region" description="Low complexity" evidence="1">
    <location>
        <begin position="85"/>
        <end position="102"/>
    </location>
</feature>
<comment type="caution">
    <text evidence="4">The sequence shown here is derived from an EMBL/GenBank/DDBJ whole genome shotgun (WGS) entry which is preliminary data.</text>
</comment>
<feature type="compositionally biased region" description="Basic residues" evidence="1">
    <location>
        <begin position="1069"/>
        <end position="1087"/>
    </location>
</feature>
<feature type="compositionally biased region" description="Polar residues" evidence="1">
    <location>
        <begin position="51"/>
        <end position="66"/>
    </location>
</feature>
<keyword evidence="2" id="KW-0812">Transmembrane</keyword>
<keyword evidence="5" id="KW-1185">Reference proteome</keyword>
<name>A0A8K0TAQ2_9PEZI</name>
<protein>
    <recommendedName>
        <fullName evidence="3">DUF8004 domain-containing protein</fullName>
    </recommendedName>
</protein>
<feature type="region of interest" description="Disordered" evidence="1">
    <location>
        <begin position="1"/>
        <end position="174"/>
    </location>
</feature>
<evidence type="ECO:0000313" key="5">
    <source>
        <dbReference type="Proteomes" id="UP000813385"/>
    </source>
</evidence>
<keyword evidence="2" id="KW-1133">Transmembrane helix</keyword>
<feature type="region of interest" description="Disordered" evidence="1">
    <location>
        <begin position="204"/>
        <end position="276"/>
    </location>
</feature>
<sequence>MSGRSAYVRKKITTEASRDAKSVARDRTRSAASNDRDHVTISDFPLPLPATGSSMPVGTGVGTTNARFLKFSEPARDPEEHRQHQQQQQQQYQHDYQQQQYDQPPPHSHMRRNMSTMSISSGSTGSAGHRPDNSDYPDYDRPRRPTLNTEDVSGIERSGLRSLLDKKSDGVRKGLAKTFTFKKKDRHDARSPEFRPPSVATIATVRGPSYHPPASSPSPPHDFQNSHFGPPDPMPVPAPRQQSQSQGPEYLWDPSAPTSPPPAGRLPPLPQPPAAMAPHIKRWIGSGRPVQRWNKLRKDPELWDPNGDVLVFFGHRGQQPRPNPSFRLSSHIIEATESRYLVTMLREGSTEEDLSLPPSPQGAPPMLRHAGGGGHHHHRPGHHLHPGHPTPPVSEDTSLADADGQISYEMYFPTPVAMSKVDQLRHHITTRNFFALLYHASLVGISLHQALSDLHARLDAYLPSDSDNVAMLINYLTARSLDDVRADPETAVGLLAWAEGPDVRWEDGWRECFLHCAGMYSRLEQCADFRSLTPITRALLERACLETQLRVQAAEERLIELQCHEMWPSSGPVATGPAKAAADRLQKFLLSHYTRIYGCWPPVQQQRQQQGPTQADPLGLDGEGMWLTRTVAQALQADFGALYDYLVHRDIVWDVSEARSGRKWMMVSEAGNRGFEADTPDLPLTDMLIEFDNKMRFPHIPHPYPLVPESIAPTGGVATKEPAPAPTTSSSMFRSSKKAAAPPPPVAPQRSGAMERRVQLAYTEATNIYSLGTELTHSELVDAFAKFEKTDHIGEVDPAVARRGRWALIYGILQTLASVSVDSPGARYREGVPYHLSPRLKGTRIPPWKGTGKAPATRGAEDVEASHELSHCWVVAGSWQAQRNTANMFLWSIFFVWWRLCQIVTLIPTMGMLAWFVHGFVESNALTPNYILILFIVSVLALAWALFTLFTWFRSTTNSNAVAFIDLCFVGAFIAAVYYLRHIAGADCTQVRRDQNWSVNFGGLAAVSGPSWDWTTDKPCAMLKACFAFGIMNCVFFFFTAILAWWSSDSVTRGVSHDRKIYRDGRYHGGGRSRSHRSRSRSHHSTRRTSSYSRRTYV</sequence>
<evidence type="ECO:0000313" key="4">
    <source>
        <dbReference type="EMBL" id="KAH7354003.1"/>
    </source>
</evidence>
<feature type="transmembrane region" description="Helical" evidence="2">
    <location>
        <begin position="929"/>
        <end position="953"/>
    </location>
</feature>
<feature type="transmembrane region" description="Helical" evidence="2">
    <location>
        <begin position="1025"/>
        <end position="1046"/>
    </location>
</feature>
<feature type="compositionally biased region" description="Basic residues" evidence="1">
    <location>
        <begin position="374"/>
        <end position="386"/>
    </location>
</feature>
<feature type="transmembrane region" description="Helical" evidence="2">
    <location>
        <begin position="959"/>
        <end position="980"/>
    </location>
</feature>
<accession>A0A8K0TAQ2</accession>
<feature type="compositionally biased region" description="Basic and acidic residues" evidence="1">
    <location>
        <begin position="73"/>
        <end position="83"/>
    </location>
</feature>
<evidence type="ECO:0000256" key="2">
    <source>
        <dbReference type="SAM" id="Phobius"/>
    </source>
</evidence>
<feature type="compositionally biased region" description="Basic and acidic residues" evidence="1">
    <location>
        <begin position="163"/>
        <end position="172"/>
    </location>
</feature>
<feature type="compositionally biased region" description="Basic and acidic residues" evidence="1">
    <location>
        <begin position="12"/>
        <end position="40"/>
    </location>
</feature>
<dbReference type="PANTHER" id="PTHR39601:SF2">
    <property type="entry name" value="CHORIOGENIN HMINOR"/>
    <property type="match status" value="1"/>
</dbReference>